<accession>A0A4Y7TM30</accession>
<dbReference type="EMBL" id="QPFP01000009">
    <property type="protein sequence ID" value="TEB34579.1"/>
    <property type="molecule type" value="Genomic_DNA"/>
</dbReference>
<protein>
    <submittedName>
        <fullName evidence="1">Uncharacterized protein</fullName>
    </submittedName>
</protein>
<evidence type="ECO:0000313" key="1">
    <source>
        <dbReference type="EMBL" id="TEB34579.1"/>
    </source>
</evidence>
<evidence type="ECO:0000313" key="2">
    <source>
        <dbReference type="Proteomes" id="UP000298030"/>
    </source>
</evidence>
<name>A0A4Y7TM30_COPMI</name>
<comment type="caution">
    <text evidence="1">The sequence shown here is derived from an EMBL/GenBank/DDBJ whole genome shotgun (WGS) entry which is preliminary data.</text>
</comment>
<dbReference type="Proteomes" id="UP000298030">
    <property type="component" value="Unassembled WGS sequence"/>
</dbReference>
<dbReference type="AlphaFoldDB" id="A0A4Y7TM30"/>
<gene>
    <name evidence="1" type="ORF">FA13DRAFT_1489099</name>
</gene>
<organism evidence="1 2">
    <name type="scientific">Coprinellus micaceus</name>
    <name type="common">Glistening ink-cap mushroom</name>
    <name type="synonym">Coprinus micaceus</name>
    <dbReference type="NCBI Taxonomy" id="71717"/>
    <lineage>
        <taxon>Eukaryota</taxon>
        <taxon>Fungi</taxon>
        <taxon>Dikarya</taxon>
        <taxon>Basidiomycota</taxon>
        <taxon>Agaricomycotina</taxon>
        <taxon>Agaricomycetes</taxon>
        <taxon>Agaricomycetidae</taxon>
        <taxon>Agaricales</taxon>
        <taxon>Agaricineae</taxon>
        <taxon>Psathyrellaceae</taxon>
        <taxon>Coprinellus</taxon>
    </lineage>
</organism>
<reference evidence="1 2" key="1">
    <citation type="journal article" date="2019" name="Nat. Ecol. Evol.">
        <title>Megaphylogeny resolves global patterns of mushroom evolution.</title>
        <authorList>
            <person name="Varga T."/>
            <person name="Krizsan K."/>
            <person name="Foldi C."/>
            <person name="Dima B."/>
            <person name="Sanchez-Garcia M."/>
            <person name="Sanchez-Ramirez S."/>
            <person name="Szollosi G.J."/>
            <person name="Szarkandi J.G."/>
            <person name="Papp V."/>
            <person name="Albert L."/>
            <person name="Andreopoulos W."/>
            <person name="Angelini C."/>
            <person name="Antonin V."/>
            <person name="Barry K.W."/>
            <person name="Bougher N.L."/>
            <person name="Buchanan P."/>
            <person name="Buyck B."/>
            <person name="Bense V."/>
            <person name="Catcheside P."/>
            <person name="Chovatia M."/>
            <person name="Cooper J."/>
            <person name="Damon W."/>
            <person name="Desjardin D."/>
            <person name="Finy P."/>
            <person name="Geml J."/>
            <person name="Haridas S."/>
            <person name="Hughes K."/>
            <person name="Justo A."/>
            <person name="Karasinski D."/>
            <person name="Kautmanova I."/>
            <person name="Kiss B."/>
            <person name="Kocsube S."/>
            <person name="Kotiranta H."/>
            <person name="LaButti K.M."/>
            <person name="Lechner B.E."/>
            <person name="Liimatainen K."/>
            <person name="Lipzen A."/>
            <person name="Lukacs Z."/>
            <person name="Mihaltcheva S."/>
            <person name="Morgado L.N."/>
            <person name="Niskanen T."/>
            <person name="Noordeloos M.E."/>
            <person name="Ohm R.A."/>
            <person name="Ortiz-Santana B."/>
            <person name="Ovrebo C."/>
            <person name="Racz N."/>
            <person name="Riley R."/>
            <person name="Savchenko A."/>
            <person name="Shiryaev A."/>
            <person name="Soop K."/>
            <person name="Spirin V."/>
            <person name="Szebenyi C."/>
            <person name="Tomsovsky M."/>
            <person name="Tulloss R.E."/>
            <person name="Uehling J."/>
            <person name="Grigoriev I.V."/>
            <person name="Vagvolgyi C."/>
            <person name="Papp T."/>
            <person name="Martin F.M."/>
            <person name="Miettinen O."/>
            <person name="Hibbett D.S."/>
            <person name="Nagy L.G."/>
        </authorList>
    </citation>
    <scope>NUCLEOTIDE SEQUENCE [LARGE SCALE GENOMIC DNA]</scope>
    <source>
        <strain evidence="1 2">FP101781</strain>
    </source>
</reference>
<proteinExistence type="predicted"/>
<sequence>MPNRRVTEGSKRDEGEIVYAFKQARLHLSIYAEDQGAGVVVIGIYNIQLLRTSHRPGLQFLPDASMAGHRTSGWYYVGSLVDGRRHSLKRSSSSLLGDLDLVLGVSSVRVVRSPKTSRARSGAKKEGTAHLIESHIPLDLLRPFRIVRLRVVPRCVGHGGAGGGLEGVVGGFAVQRVPGVR</sequence>
<keyword evidence="2" id="KW-1185">Reference proteome</keyword>